<dbReference type="AlphaFoldDB" id="A0A8H7IGM7"/>
<evidence type="ECO:0000256" key="4">
    <source>
        <dbReference type="ARBA" id="ARBA00022801"/>
    </source>
</evidence>
<protein>
    <submittedName>
        <fullName evidence="9">Subtilisin-like protein</fullName>
    </submittedName>
</protein>
<sequence>RQRYHTLSLGGPDGWTEAVSGVVASRIADKGRIVTIAAGNDGQYGPWYASGPATGLSVISIGSVDNTAVNLQNATVSNGRTIPYQSLEKLAIPDDLPIYATSQDPAIVDDACNPLPASTPDLSNYVVLIRRGPIARCNFDWRISRSSHHPGGWLFCSRRLFRNYTMAFPNSPYTASNPSGGLISWRCYPLDLPIALGSWEIASGTSMATPFAAGSAALLLQIRARLLPLPKPPVRSSRTPLSRQADHCEHLFVETASHQGAGLLNVYDAIKNTGSPHTLGQERRQEVVTYTLTHVPAGTANTINGIEAIVSLGPVSLVNSAASVTIVPNKVTVPAGWSLPVVVSIKPPTGLDATNFPVYSGYIKATGSDNTTLQSTYIGVASKLKDAKVLDNTDAYFGVKIPGNDTPLVIYRLVQGTPLLRVDLIDSKTNVTTNQRRSEIEVGLGERSEAPAGPYSTLSKRSIRDWLFPNKGQTSGGTFAAVKTLGVLFQEDYPSLQVTAFANGTAIPNGSYKILVRALKITGNPKKEEDYEVWTSSTVVVKRA</sequence>
<evidence type="ECO:0000313" key="9">
    <source>
        <dbReference type="EMBL" id="KAF8757270.1"/>
    </source>
</evidence>
<evidence type="ECO:0000259" key="7">
    <source>
        <dbReference type="Pfam" id="PF00082"/>
    </source>
</evidence>
<keyword evidence="2" id="KW-0645">Protease</keyword>
<evidence type="ECO:0000313" key="10">
    <source>
        <dbReference type="Proteomes" id="UP000614334"/>
    </source>
</evidence>
<dbReference type="PANTHER" id="PTHR43806:SF11">
    <property type="entry name" value="CEREVISIN-RELATED"/>
    <property type="match status" value="1"/>
</dbReference>
<dbReference type="PROSITE" id="PS00138">
    <property type="entry name" value="SUBTILASE_SER"/>
    <property type="match status" value="1"/>
</dbReference>
<gene>
    <name evidence="9" type="ORF">RHS01_04156</name>
</gene>
<comment type="caution">
    <text evidence="6">Lacks conserved residue(s) required for the propagation of feature annotation.</text>
</comment>
<feature type="domain" description="C5a peptidase/Subtilisin-like protease SBT2-like Fn3-like" evidence="8">
    <location>
        <begin position="285"/>
        <end position="371"/>
    </location>
</feature>
<dbReference type="InterPro" id="IPR050131">
    <property type="entry name" value="Peptidase_S8_subtilisin-like"/>
</dbReference>
<evidence type="ECO:0000256" key="6">
    <source>
        <dbReference type="PROSITE-ProRule" id="PRU01240"/>
    </source>
</evidence>
<dbReference type="PANTHER" id="PTHR43806">
    <property type="entry name" value="PEPTIDASE S8"/>
    <property type="match status" value="1"/>
</dbReference>
<reference evidence="9" key="1">
    <citation type="submission" date="2020-09" db="EMBL/GenBank/DDBJ databases">
        <title>Comparative genome analyses of four rice-infecting Rhizoctonia solani isolates reveal extensive enrichment of homogalacturonan modification genes.</title>
        <authorList>
            <person name="Lee D.-Y."/>
            <person name="Jeon J."/>
            <person name="Kim K.-T."/>
            <person name="Cheong K."/>
            <person name="Song H."/>
            <person name="Choi G."/>
            <person name="Ko J."/>
            <person name="Opiyo S.O."/>
            <person name="Zuo S."/>
            <person name="Madhav S."/>
            <person name="Lee Y.-H."/>
            <person name="Wang G.-L."/>
        </authorList>
    </citation>
    <scope>NUCLEOTIDE SEQUENCE</scope>
    <source>
        <strain evidence="9">AG1-IA B2</strain>
    </source>
</reference>
<dbReference type="GO" id="GO:0004252">
    <property type="term" value="F:serine-type endopeptidase activity"/>
    <property type="evidence" value="ECO:0007669"/>
    <property type="project" value="InterPro"/>
</dbReference>
<dbReference type="Pfam" id="PF06280">
    <property type="entry name" value="fn3_5"/>
    <property type="match status" value="1"/>
</dbReference>
<proteinExistence type="inferred from homology"/>
<dbReference type="InterPro" id="IPR036852">
    <property type="entry name" value="Peptidase_S8/S53_dom_sf"/>
</dbReference>
<dbReference type="Gene3D" id="3.40.50.200">
    <property type="entry name" value="Peptidase S8/S53 domain"/>
    <property type="match status" value="1"/>
</dbReference>
<dbReference type="GO" id="GO:0006508">
    <property type="term" value="P:proteolysis"/>
    <property type="evidence" value="ECO:0007669"/>
    <property type="project" value="UniProtKB-KW"/>
</dbReference>
<dbReference type="InterPro" id="IPR010435">
    <property type="entry name" value="C5a/SBT2-like_Fn3"/>
</dbReference>
<dbReference type="InterPro" id="IPR000209">
    <property type="entry name" value="Peptidase_S8/S53_dom"/>
</dbReference>
<evidence type="ECO:0000256" key="2">
    <source>
        <dbReference type="ARBA" id="ARBA00022670"/>
    </source>
</evidence>
<dbReference type="Proteomes" id="UP000614334">
    <property type="component" value="Unassembled WGS sequence"/>
</dbReference>
<dbReference type="SUPFAM" id="SSF52743">
    <property type="entry name" value="Subtilisin-like"/>
    <property type="match status" value="1"/>
</dbReference>
<evidence type="ECO:0000256" key="1">
    <source>
        <dbReference type="ARBA" id="ARBA00011073"/>
    </source>
</evidence>
<dbReference type="Pfam" id="PF00082">
    <property type="entry name" value="Peptidase_S8"/>
    <property type="match status" value="1"/>
</dbReference>
<feature type="domain" description="Peptidase S8/S53" evidence="7">
    <location>
        <begin position="7"/>
        <end position="223"/>
    </location>
</feature>
<accession>A0A8H7IGM7</accession>
<keyword evidence="3" id="KW-0732">Signal</keyword>
<evidence type="ECO:0000259" key="8">
    <source>
        <dbReference type="Pfam" id="PF06280"/>
    </source>
</evidence>
<comment type="caution">
    <text evidence="9">The sequence shown here is derived from an EMBL/GenBank/DDBJ whole genome shotgun (WGS) entry which is preliminary data.</text>
</comment>
<organism evidence="9 10">
    <name type="scientific">Rhizoctonia solani</name>
    <dbReference type="NCBI Taxonomy" id="456999"/>
    <lineage>
        <taxon>Eukaryota</taxon>
        <taxon>Fungi</taxon>
        <taxon>Dikarya</taxon>
        <taxon>Basidiomycota</taxon>
        <taxon>Agaricomycotina</taxon>
        <taxon>Agaricomycetes</taxon>
        <taxon>Cantharellales</taxon>
        <taxon>Ceratobasidiaceae</taxon>
        <taxon>Rhizoctonia</taxon>
    </lineage>
</organism>
<dbReference type="GO" id="GO:0016020">
    <property type="term" value="C:membrane"/>
    <property type="evidence" value="ECO:0007669"/>
    <property type="project" value="InterPro"/>
</dbReference>
<keyword evidence="5" id="KW-0720">Serine protease</keyword>
<feature type="non-terminal residue" evidence="9">
    <location>
        <position position="544"/>
    </location>
</feature>
<dbReference type="EMBL" id="JACYCF010000005">
    <property type="protein sequence ID" value="KAF8757270.1"/>
    <property type="molecule type" value="Genomic_DNA"/>
</dbReference>
<comment type="similarity">
    <text evidence="1 6">Belongs to the peptidase S8 family.</text>
</comment>
<evidence type="ECO:0000256" key="3">
    <source>
        <dbReference type="ARBA" id="ARBA00022729"/>
    </source>
</evidence>
<evidence type="ECO:0000256" key="5">
    <source>
        <dbReference type="ARBA" id="ARBA00022825"/>
    </source>
</evidence>
<name>A0A8H7IGM7_9AGAM</name>
<dbReference type="PROSITE" id="PS51892">
    <property type="entry name" value="SUBTILASE"/>
    <property type="match status" value="1"/>
</dbReference>
<keyword evidence="4" id="KW-0378">Hydrolase</keyword>
<dbReference type="InterPro" id="IPR023828">
    <property type="entry name" value="Peptidase_S8_Ser-AS"/>
</dbReference>